<organism evidence="3 4">
    <name type="scientific">Candidatus Magasanikbacteria bacterium RIFCSPHIGHO2_02_FULL_41_13</name>
    <dbReference type="NCBI Taxonomy" id="1798676"/>
    <lineage>
        <taxon>Bacteria</taxon>
        <taxon>Candidatus Magasanikiibacteriota</taxon>
    </lineage>
</organism>
<dbReference type="PANTHER" id="PTHR34216">
    <property type="match status" value="1"/>
</dbReference>
<dbReference type="SUPFAM" id="SSF49785">
    <property type="entry name" value="Galactose-binding domain-like"/>
    <property type="match status" value="1"/>
</dbReference>
<dbReference type="InterPro" id="IPR011330">
    <property type="entry name" value="Glyco_hydro/deAcase_b/a-brl"/>
</dbReference>
<proteinExistence type="predicted"/>
<reference evidence="3 4" key="1">
    <citation type="journal article" date="2016" name="Nat. Commun.">
        <title>Thousands of microbial genomes shed light on interconnected biogeochemical processes in an aquifer system.</title>
        <authorList>
            <person name="Anantharaman K."/>
            <person name="Brown C.T."/>
            <person name="Hug L.A."/>
            <person name="Sharon I."/>
            <person name="Castelle C.J."/>
            <person name="Probst A.J."/>
            <person name="Thomas B.C."/>
            <person name="Singh A."/>
            <person name="Wilkins M.J."/>
            <person name="Karaoz U."/>
            <person name="Brodie E.L."/>
            <person name="Williams K.H."/>
            <person name="Hubbard S.S."/>
            <person name="Banfield J.F."/>
        </authorList>
    </citation>
    <scope>NUCLEOTIDE SEQUENCE [LARGE SCALE GENOMIC DNA]</scope>
</reference>
<evidence type="ECO:0000259" key="2">
    <source>
        <dbReference type="PROSITE" id="PS51677"/>
    </source>
</evidence>
<dbReference type="PANTHER" id="PTHR34216:SF11">
    <property type="entry name" value="CHITOOLIGOSACCHARIDE DEACETYLASE"/>
    <property type="match status" value="1"/>
</dbReference>
<dbReference type="Gene3D" id="2.60.120.260">
    <property type="entry name" value="Galactose-binding domain-like"/>
    <property type="match status" value="2"/>
</dbReference>
<dbReference type="InterPro" id="IPR051398">
    <property type="entry name" value="Polysacch_Deacetylase"/>
</dbReference>
<protein>
    <recommendedName>
        <fullName evidence="2">NodB homology domain-containing protein</fullName>
    </recommendedName>
</protein>
<dbReference type="InterPro" id="IPR008979">
    <property type="entry name" value="Galactose-bd-like_sf"/>
</dbReference>
<comment type="caution">
    <text evidence="3">The sequence shown here is derived from an EMBL/GenBank/DDBJ whole genome shotgun (WGS) entry which is preliminary data.</text>
</comment>
<dbReference type="SUPFAM" id="SSF88713">
    <property type="entry name" value="Glycoside hydrolase/deacetylase"/>
    <property type="match status" value="1"/>
</dbReference>
<dbReference type="PROSITE" id="PS51677">
    <property type="entry name" value="NODB"/>
    <property type="match status" value="1"/>
</dbReference>
<dbReference type="GO" id="GO:0016810">
    <property type="term" value="F:hydrolase activity, acting on carbon-nitrogen (but not peptide) bonds"/>
    <property type="evidence" value="ECO:0007669"/>
    <property type="project" value="InterPro"/>
</dbReference>
<dbReference type="Pfam" id="PF01522">
    <property type="entry name" value="Polysacc_deac_1"/>
    <property type="match status" value="1"/>
</dbReference>
<feature type="domain" description="NodB homology" evidence="2">
    <location>
        <begin position="335"/>
        <end position="539"/>
    </location>
</feature>
<evidence type="ECO:0000313" key="4">
    <source>
        <dbReference type="Proteomes" id="UP000178742"/>
    </source>
</evidence>
<dbReference type="EMBL" id="MFPX01000017">
    <property type="protein sequence ID" value="OGH66530.1"/>
    <property type="molecule type" value="Genomic_DNA"/>
</dbReference>
<dbReference type="Gene3D" id="3.20.20.370">
    <property type="entry name" value="Glycoside hydrolase/deacetylase"/>
    <property type="match status" value="1"/>
</dbReference>
<dbReference type="GO" id="GO:0005975">
    <property type="term" value="P:carbohydrate metabolic process"/>
    <property type="evidence" value="ECO:0007669"/>
    <property type="project" value="InterPro"/>
</dbReference>
<evidence type="ECO:0000313" key="3">
    <source>
        <dbReference type="EMBL" id="OGH66530.1"/>
    </source>
</evidence>
<dbReference type="InterPro" id="IPR002509">
    <property type="entry name" value="NODB_dom"/>
</dbReference>
<evidence type="ECO:0000256" key="1">
    <source>
        <dbReference type="ARBA" id="ARBA00022729"/>
    </source>
</evidence>
<dbReference type="CDD" id="cd10918">
    <property type="entry name" value="CE4_NodB_like_5s_6s"/>
    <property type="match status" value="1"/>
</dbReference>
<gene>
    <name evidence="3" type="ORF">A3B90_00810</name>
</gene>
<dbReference type="STRING" id="1798676.A3B90_00810"/>
<accession>A0A1F6M4L2</accession>
<name>A0A1F6M4L2_9BACT</name>
<keyword evidence="1" id="KW-0732">Signal</keyword>
<sequence>MFFVHSARPVLASGENLITNPDLEITDNTGLPQDWIKGRWGTNTTVFEYPVLGVNSSKAARVSISSYSSGDAKWKFADLAVTPGHEYQFSDFYTSDISSYITIQFKKSDGTFSYKDIGHPGPARDFQKFTATFIVPANTETLSIFHLLNAVGTLTTDEFELKDITALPPPPPDSNNLISNPSFEYSNGAGTSPVKWSKGNWGSNTSTFIFPISGYQSSNAAEIQMNAYSSGDAKWYFDEVPVNPGEAYSFSDFYKSNTKTYITVRFKQTDGTFKFLDIGTVEASTDWQTFSNTFTVAANTVSLTIFHLLKNNGTLAVDAYSLKKIESDPSKFSTGMVSIHFDDGWRSAYENAVPILNAQGFKSTNFIVSGRLNPNYPGYIQSPELLALQAQGHEIGAHTRTHPDLTTLSTSQMQNEIVGSRNDLTDIGITPVNFFAYPYGAYNTQTKSVVQNAGFSAARSSDGGYNLKTQDLSALRRQSMTSNTTFAQAKNYIDTAMNDKTWVILLFHEVNYTGNQYSVSPELFQEIVDYLASKDITPVTLGQGVALMQ</sequence>
<dbReference type="Proteomes" id="UP000178742">
    <property type="component" value="Unassembled WGS sequence"/>
</dbReference>
<dbReference type="AlphaFoldDB" id="A0A1F6M4L2"/>